<name>M3K5W7_CANMX</name>
<proteinExistence type="inferred from homology"/>
<feature type="transmembrane region" description="Helical" evidence="7">
    <location>
        <begin position="101"/>
        <end position="120"/>
    </location>
</feature>
<dbReference type="eggNOG" id="KOG2533">
    <property type="taxonomic scope" value="Eukaryota"/>
</dbReference>
<evidence type="ECO:0000256" key="4">
    <source>
        <dbReference type="ARBA" id="ARBA00022989"/>
    </source>
</evidence>
<feature type="transmembrane region" description="Helical" evidence="7">
    <location>
        <begin position="127"/>
        <end position="152"/>
    </location>
</feature>
<feature type="transmembrane region" description="Helical" evidence="7">
    <location>
        <begin position="428"/>
        <end position="447"/>
    </location>
</feature>
<dbReference type="Proteomes" id="UP000011777">
    <property type="component" value="Unassembled WGS sequence"/>
</dbReference>
<feature type="transmembrane region" description="Helical" evidence="7">
    <location>
        <begin position="306"/>
        <end position="323"/>
    </location>
</feature>
<evidence type="ECO:0000256" key="5">
    <source>
        <dbReference type="ARBA" id="ARBA00023136"/>
    </source>
</evidence>
<feature type="transmembrane region" description="Helical" evidence="7">
    <location>
        <begin position="393"/>
        <end position="416"/>
    </location>
</feature>
<evidence type="ECO:0000313" key="8">
    <source>
        <dbReference type="EMBL" id="EMG50184.1"/>
    </source>
</evidence>
<dbReference type="OMA" id="MNMFSNA"/>
<dbReference type="PANTHER" id="PTHR43791">
    <property type="entry name" value="PERMEASE-RELATED"/>
    <property type="match status" value="1"/>
</dbReference>
<evidence type="ECO:0000256" key="7">
    <source>
        <dbReference type="SAM" id="Phobius"/>
    </source>
</evidence>
<dbReference type="OrthoDB" id="3639251at2759"/>
<keyword evidence="4 7" id="KW-1133">Transmembrane helix</keyword>
<dbReference type="InterPro" id="IPR036259">
    <property type="entry name" value="MFS_trans_sf"/>
</dbReference>
<evidence type="ECO:0000256" key="1">
    <source>
        <dbReference type="ARBA" id="ARBA00004141"/>
    </source>
</evidence>
<organism evidence="8 9">
    <name type="scientific">Candida maltosa (strain Xu316)</name>
    <name type="common">Yeast</name>
    <dbReference type="NCBI Taxonomy" id="1245528"/>
    <lineage>
        <taxon>Eukaryota</taxon>
        <taxon>Fungi</taxon>
        <taxon>Dikarya</taxon>
        <taxon>Ascomycota</taxon>
        <taxon>Saccharomycotina</taxon>
        <taxon>Pichiomycetes</taxon>
        <taxon>Debaryomycetaceae</taxon>
        <taxon>Candida/Lodderomyces clade</taxon>
        <taxon>Candida</taxon>
    </lineage>
</organism>
<evidence type="ECO:0000313" key="9">
    <source>
        <dbReference type="Proteomes" id="UP000011777"/>
    </source>
</evidence>
<dbReference type="EMBL" id="AOGT01000346">
    <property type="protein sequence ID" value="EMG50184.1"/>
    <property type="molecule type" value="Genomic_DNA"/>
</dbReference>
<gene>
    <name evidence="8" type="ORF">G210_4790</name>
</gene>
<sequence length="472" mass="53504">MKVVQLLRTLRRVTWGEPPSTAAERSYLLKIDGFVLSYVCLLYWLNYLSRANLSNAYVSGMQEDLNMKGNEFNIINTCFNVGYIVAMIPHNLILLKVRPRYWLSFCAFAWGVLTLSLYKVHDYKQVCVIRFFVAVFESVTFGGTHLILGSYYDENLLPIRTAVFTSSGLLGSLFSGVLQAAIYKNMDGYNGIRGWRWLFIIDFLITLPIVIYGLIFFPDEPNISKPFYLTEEEHQIALTRKAAKSSVKNQFNWSIFKRVFNHWHWYLFSFLWVLGGENESFVSNSLLALWLKFNNYTVEQRNHYPMGLYAVGVVSTISSALYIHSYGKGSKHWHMGILIGIIVIVSAIIHVANPHNTAAVFVSQYLSAFSFAGQTVFFSWANVVCMNDLQERAIVLASMNMFSNAVNAWWSLLFYAADTVPEFKKGCWALLATGIASIVVVVVIRVLQSREAGVISEVEVVGDTESDMPAKV</sequence>
<feature type="transmembrane region" description="Helical" evidence="7">
    <location>
        <begin position="195"/>
        <end position="217"/>
    </location>
</feature>
<dbReference type="GO" id="GO:0015233">
    <property type="term" value="F:pantothenate transmembrane transporter activity"/>
    <property type="evidence" value="ECO:0007669"/>
    <property type="project" value="TreeGrafter"/>
</dbReference>
<accession>M3K5W7</accession>
<dbReference type="InterPro" id="IPR011701">
    <property type="entry name" value="MFS"/>
</dbReference>
<dbReference type="FunFam" id="1.20.1250.20:FF:000065">
    <property type="entry name" value="Putative MFS pantothenate transporter"/>
    <property type="match status" value="1"/>
</dbReference>
<dbReference type="SUPFAM" id="SSF103473">
    <property type="entry name" value="MFS general substrate transporter"/>
    <property type="match status" value="1"/>
</dbReference>
<evidence type="ECO:0000256" key="2">
    <source>
        <dbReference type="ARBA" id="ARBA00022448"/>
    </source>
</evidence>
<keyword evidence="3 7" id="KW-0812">Transmembrane</keyword>
<feature type="transmembrane region" description="Helical" evidence="7">
    <location>
        <begin position="358"/>
        <end position="381"/>
    </location>
</feature>
<evidence type="ECO:0000256" key="6">
    <source>
        <dbReference type="ARBA" id="ARBA00037968"/>
    </source>
</evidence>
<protein>
    <submittedName>
        <fullName evidence="8">Pantothenate transporter FEN2</fullName>
    </submittedName>
</protein>
<dbReference type="HOGENOM" id="CLU_001265_4_2_1"/>
<dbReference type="PANTHER" id="PTHR43791:SF4">
    <property type="entry name" value="PANTOTHENATE TRANSPORTER FEN2"/>
    <property type="match status" value="1"/>
</dbReference>
<keyword evidence="2" id="KW-0813">Transport</keyword>
<dbReference type="Gene3D" id="1.20.1250.20">
    <property type="entry name" value="MFS general substrate transporter like domains"/>
    <property type="match status" value="1"/>
</dbReference>
<feature type="transmembrane region" description="Helical" evidence="7">
    <location>
        <begin position="74"/>
        <end position="95"/>
    </location>
</feature>
<comment type="caution">
    <text evidence="8">The sequence shown here is derived from an EMBL/GenBank/DDBJ whole genome shotgun (WGS) entry which is preliminary data.</text>
</comment>
<dbReference type="AlphaFoldDB" id="M3K5W7"/>
<feature type="transmembrane region" description="Helical" evidence="7">
    <location>
        <begin position="335"/>
        <end position="352"/>
    </location>
</feature>
<reference evidence="8 9" key="1">
    <citation type="submission" date="2013-02" db="EMBL/GenBank/DDBJ databases">
        <title>Genome sequence of Candida maltosa Xu316, a potential industrial strain for xylitol and ethanol production.</title>
        <authorList>
            <person name="Yu J."/>
            <person name="Wang Q."/>
            <person name="Geng X."/>
            <person name="Bao W."/>
            <person name="He P."/>
            <person name="Cai J."/>
        </authorList>
    </citation>
    <scope>NUCLEOTIDE SEQUENCE [LARGE SCALE GENOMIC DNA]</scope>
    <source>
        <strain evidence="9">Xu316</strain>
    </source>
</reference>
<keyword evidence="9" id="KW-1185">Reference proteome</keyword>
<keyword evidence="5 7" id="KW-0472">Membrane</keyword>
<dbReference type="Pfam" id="PF07690">
    <property type="entry name" value="MFS_1"/>
    <property type="match status" value="1"/>
</dbReference>
<evidence type="ECO:0000256" key="3">
    <source>
        <dbReference type="ARBA" id="ARBA00022692"/>
    </source>
</evidence>
<feature type="transmembrane region" description="Helical" evidence="7">
    <location>
        <begin position="164"/>
        <end position="183"/>
    </location>
</feature>
<comment type="similarity">
    <text evidence="6">Belongs to the major facilitator superfamily. Allantoate permease family.</text>
</comment>
<dbReference type="GO" id="GO:0005886">
    <property type="term" value="C:plasma membrane"/>
    <property type="evidence" value="ECO:0007669"/>
    <property type="project" value="TreeGrafter"/>
</dbReference>
<comment type="subcellular location">
    <subcellularLocation>
        <location evidence="1">Membrane</location>
        <topology evidence="1">Multi-pass membrane protein</topology>
    </subcellularLocation>
</comment>
<dbReference type="GO" id="GO:0098717">
    <property type="term" value="P:pantothenate import across plasma membrane"/>
    <property type="evidence" value="ECO:0007669"/>
    <property type="project" value="TreeGrafter"/>
</dbReference>
<dbReference type="STRING" id="1245528.M3K5W7"/>